<organism evidence="1 2">
    <name type="scientific">Paenibacillus pabuli</name>
    <dbReference type="NCBI Taxonomy" id="1472"/>
    <lineage>
        <taxon>Bacteria</taxon>
        <taxon>Bacillati</taxon>
        <taxon>Bacillota</taxon>
        <taxon>Bacilli</taxon>
        <taxon>Bacillales</taxon>
        <taxon>Paenibacillaceae</taxon>
        <taxon>Paenibacillus</taxon>
    </lineage>
</organism>
<dbReference type="Gene3D" id="2.60.120.200">
    <property type="match status" value="1"/>
</dbReference>
<dbReference type="RefSeq" id="WP_111621436.1">
    <property type="nucleotide sequence ID" value="NZ_QLLI01000021.1"/>
</dbReference>
<sequence length="1106" mass="120186">MGLRIGDIELVAPKGTDVTNIPAGTQGVYATDVLVGINHVYVLAGNMNTVAQYNKNPDGTIGSFIRTINWYTNDTTIASICANTSSVPYSYALYVQGGVEYLVGWGLGSLIYHWTITPATGAISGRASYTAPIAMSPYSRAGWDGGSYIYFARMPRSGSPRSADIYRWDLTTPTVQPVLVVNIPDTFSMDSSYTGSGLIVKGSTIYWGSGANQTNGFLGGFDLTTGLPVTPSGTANPIKSADLQSIGVSVIGAERGNISLSALHPTTAYYTATAVAKITHIDVSYNMRFKDKVAPADNIYKRDFTFSGTIEHDQGSQVKYRIRVDNTVLRDWTGFANSPVSISETLANDLFPIGTSNLIIEAVDSDGMTFTEYTLITKTNVAPKITNNSTLRIHRDDFVLKASLTDTDMGMLSYRVLVGGVQKSPENGWTDYAPAPTNIEVPLSNDMFAVGSTTVRLEIRDDWFTPVVTALNMTVTKATYTPTLASSVFDRTTLHKEDVTYTATITDQDIDDKVSYRILINGVEVIPWSEYQGVPTTLTHTFPHTAFRIGSNTFLLQFTDDYQTPAANSSQTTITKTNSNASVVQPAAVTIHGEDLTYRATINDAQGDPVQYRMFLNNVQVYPENGDFSEPFPSPIAVARMFRNSELIIGANAIKIEAKDDMQASATSSTYTVTKNSVAPTVTVPDIKGWVVRATVNDGNSDKVGYRISYGGVQIYPASGYTELAPTPFDIEYAIPADKVSIGVSKALLIELIDEYGVVGSRSTNVILQNSGLVLSPVPWGYVQSTTNGHYIRYANNALNNLSRTGQMTIEGWFCKTGQGATNPRAIPVSKGSTYIDIGYNGGILISVVIAGTQRTFPVAYAPKMNVWEHYAFTYDGTEVKFYANGEYIPATFTNYQGAVTNTNVIDIGRFFNGSYNFVGGITEVRMWDIARTEEEIRSTLYDPLTGKEEGLVFYPDLGTPNRPTATTVSDLTGQAVGTMTGSLPYSDALTPTFTAGDGTIVSNVDLGRVVATNSSAPVRVCLRNFSGYCIENIRITSEQWELDPVSEVVELSYSNEPFVPLKELVINDYVDHTQYTKFWVRVNAGADALGGGLCKLHVKADITFT</sequence>
<comment type="caution">
    <text evidence="1">The sequence shown here is derived from an EMBL/GenBank/DDBJ whole genome shotgun (WGS) entry which is preliminary data.</text>
</comment>
<dbReference type="Proteomes" id="UP000248827">
    <property type="component" value="Unassembled WGS sequence"/>
</dbReference>
<proteinExistence type="predicted"/>
<dbReference type="InterPro" id="IPR013320">
    <property type="entry name" value="ConA-like_dom_sf"/>
</dbReference>
<reference evidence="1 2" key="1">
    <citation type="submission" date="2018-06" db="EMBL/GenBank/DDBJ databases">
        <title>Freshwater and sediment microbial communities from various areas in North America, analyzing microbe dynamics in response to fracking.</title>
        <authorList>
            <person name="Lamendella R."/>
        </authorList>
    </citation>
    <scope>NUCLEOTIDE SEQUENCE [LARGE SCALE GENOMIC DNA]</scope>
    <source>
        <strain evidence="1 2">NG-13</strain>
    </source>
</reference>
<evidence type="ECO:0000313" key="1">
    <source>
        <dbReference type="EMBL" id="RAI85695.1"/>
    </source>
</evidence>
<gene>
    <name evidence="1" type="ORF">DET54_12152</name>
</gene>
<dbReference type="Pfam" id="PF13385">
    <property type="entry name" value="Laminin_G_3"/>
    <property type="match status" value="1"/>
</dbReference>
<keyword evidence="2" id="KW-1185">Reference proteome</keyword>
<accession>A0ABX9BCD7</accession>
<name>A0ABX9BCD7_9BACL</name>
<evidence type="ECO:0000313" key="2">
    <source>
        <dbReference type="Proteomes" id="UP000248827"/>
    </source>
</evidence>
<dbReference type="EMBL" id="QLLI01000021">
    <property type="protein sequence ID" value="RAI85695.1"/>
    <property type="molecule type" value="Genomic_DNA"/>
</dbReference>
<dbReference type="SUPFAM" id="SSF49899">
    <property type="entry name" value="Concanavalin A-like lectins/glucanases"/>
    <property type="match status" value="1"/>
</dbReference>
<protein>
    <submittedName>
        <fullName evidence="1">Concanavalin A-like lectin/glucanase superfamily protein</fullName>
    </submittedName>
</protein>